<keyword evidence="3" id="KW-0808">Transferase</keyword>
<keyword evidence="1 6" id="KW-1277">Toxin-antitoxin system</keyword>
<evidence type="ECO:0000256" key="2">
    <source>
        <dbReference type="ARBA" id="ARBA00022676"/>
    </source>
</evidence>
<evidence type="ECO:0000256" key="8">
    <source>
        <dbReference type="SAM" id="MobiDB-lite"/>
    </source>
</evidence>
<evidence type="ECO:0000256" key="7">
    <source>
        <dbReference type="SAM" id="Coils"/>
    </source>
</evidence>
<dbReference type="GO" id="GO:0003677">
    <property type="term" value="F:DNA binding"/>
    <property type="evidence" value="ECO:0007669"/>
    <property type="project" value="UniProtKB-UniRule"/>
</dbReference>
<comment type="similarity">
    <text evidence="6">Belongs to the DarT ADP-ribosyltransferase family.</text>
</comment>
<dbReference type="Proteomes" id="UP000254235">
    <property type="component" value="Unassembled WGS sequence"/>
</dbReference>
<accession>A0A379EYY7</accession>
<reference evidence="10 11" key="1">
    <citation type="submission" date="2018-06" db="EMBL/GenBank/DDBJ databases">
        <authorList>
            <consortium name="Pathogen Informatics"/>
            <person name="Doyle S."/>
        </authorList>
    </citation>
    <scope>NUCLEOTIDE SEQUENCE [LARGE SCALE GENOMIC DNA]</scope>
    <source>
        <strain evidence="10 11">NCTC13043</strain>
    </source>
</reference>
<evidence type="ECO:0000256" key="1">
    <source>
        <dbReference type="ARBA" id="ARBA00022649"/>
    </source>
</evidence>
<dbReference type="AlphaFoldDB" id="A0A379EYY7"/>
<keyword evidence="5 6" id="KW-0238">DNA-binding</keyword>
<dbReference type="GO" id="GO:0016757">
    <property type="term" value="F:glycosyltransferase activity"/>
    <property type="evidence" value="ECO:0007669"/>
    <property type="project" value="UniProtKB-KW"/>
</dbReference>
<dbReference type="InterPro" id="IPR029494">
    <property type="entry name" value="DarT"/>
</dbReference>
<dbReference type="OrthoDB" id="7605323at2"/>
<dbReference type="RefSeq" id="WP_115082879.1">
    <property type="nucleotide sequence ID" value="NZ_UGTP01000001.1"/>
</dbReference>
<feature type="domain" description="DarT" evidence="9">
    <location>
        <begin position="250"/>
        <end position="410"/>
    </location>
</feature>
<evidence type="ECO:0000256" key="4">
    <source>
        <dbReference type="ARBA" id="ARBA00022695"/>
    </source>
</evidence>
<sequence length="410" mass="48334">MGFFDVIIRIFKGTDFDKKSEELEARITELRREKSKLDCKLGNKKISDQSYAWYSISATSENSSHTSHFINFQPPTWNKITSMEERQETRIKEYKERIRTLSIALTRKFDEVQNYINSGNTVAAEKILLQNAFGIKEVNDEQLNARFMQLQEEISQLKEELRRKEIERKVEEERKKQAEAKRIAELQRRKEEQAAKEREERERKAREYEEKLAKEEAARQKEIERLKAQITIRKIEANEILDYLRQKGVSCFYHFTDERNLPSIRKMGGLYSWYYCQQNNIKIPNPGGDTLSWQLDSRKGLQDYVRLSFCNDHPMAYRKKQEGARLILLEIKVDVAVFKETKFSDINAADGNASFGKEYTDLQNVKISATKRHYVGRNDPDFKQHQAECMVKTFIPIEFITNISNPNYMS</sequence>
<dbReference type="GeneID" id="78570209"/>
<comment type="caution">
    <text evidence="6">Lacks conserved residue(s) required for the propagation of feature annotation.</text>
</comment>
<evidence type="ECO:0000313" key="11">
    <source>
        <dbReference type="Proteomes" id="UP000254235"/>
    </source>
</evidence>
<evidence type="ECO:0000313" key="10">
    <source>
        <dbReference type="EMBL" id="SUC11616.1"/>
    </source>
</evidence>
<protein>
    <recommendedName>
        <fullName evidence="9">DarT domain-containing protein</fullName>
    </recommendedName>
</protein>
<dbReference type="GO" id="GO:0016779">
    <property type="term" value="F:nucleotidyltransferase activity"/>
    <property type="evidence" value="ECO:0007669"/>
    <property type="project" value="UniProtKB-KW"/>
</dbReference>
<evidence type="ECO:0000256" key="6">
    <source>
        <dbReference type="PROSITE-ProRule" id="PRU01362"/>
    </source>
</evidence>
<name>A0A379EYY7_9BACT</name>
<keyword evidence="2" id="KW-0328">Glycosyltransferase</keyword>
<evidence type="ECO:0000259" key="9">
    <source>
        <dbReference type="PROSITE" id="PS52018"/>
    </source>
</evidence>
<dbReference type="EMBL" id="UGTP01000001">
    <property type="protein sequence ID" value="SUC11616.1"/>
    <property type="molecule type" value="Genomic_DNA"/>
</dbReference>
<keyword evidence="7" id="KW-0175">Coiled coil</keyword>
<feature type="coiled-coil region" evidence="7">
    <location>
        <begin position="13"/>
        <end position="40"/>
    </location>
</feature>
<feature type="region of interest" description="Disordered" evidence="8">
    <location>
        <begin position="185"/>
        <end position="204"/>
    </location>
</feature>
<proteinExistence type="inferred from homology"/>
<dbReference type="Pfam" id="PF14487">
    <property type="entry name" value="DarT"/>
    <property type="match status" value="1"/>
</dbReference>
<dbReference type="PROSITE" id="PS52018">
    <property type="entry name" value="DART"/>
    <property type="match status" value="1"/>
</dbReference>
<gene>
    <name evidence="10" type="ORF">NCTC13043_00472</name>
</gene>
<keyword evidence="4" id="KW-0548">Nucleotidyltransferase</keyword>
<organism evidence="10 11">
    <name type="scientific">Prevotella pallens</name>
    <dbReference type="NCBI Taxonomy" id="60133"/>
    <lineage>
        <taxon>Bacteria</taxon>
        <taxon>Pseudomonadati</taxon>
        <taxon>Bacteroidota</taxon>
        <taxon>Bacteroidia</taxon>
        <taxon>Bacteroidales</taxon>
        <taxon>Prevotellaceae</taxon>
        <taxon>Prevotella</taxon>
    </lineage>
</organism>
<evidence type="ECO:0000256" key="3">
    <source>
        <dbReference type="ARBA" id="ARBA00022679"/>
    </source>
</evidence>
<evidence type="ECO:0000256" key="5">
    <source>
        <dbReference type="ARBA" id="ARBA00023125"/>
    </source>
</evidence>